<reference evidence="7" key="2">
    <citation type="journal article" date="2021" name="Microbiome">
        <title>Successional dynamics and alternative stable states in a saline activated sludge microbial community over 9 years.</title>
        <authorList>
            <person name="Wang Y."/>
            <person name="Ye J."/>
            <person name="Ju F."/>
            <person name="Liu L."/>
            <person name="Boyd J.A."/>
            <person name="Deng Y."/>
            <person name="Parks D.H."/>
            <person name="Jiang X."/>
            <person name="Yin X."/>
            <person name="Woodcroft B.J."/>
            <person name="Tyson G.W."/>
            <person name="Hugenholtz P."/>
            <person name="Polz M.F."/>
            <person name="Zhang T."/>
        </authorList>
    </citation>
    <scope>NUCLEOTIDE SEQUENCE</scope>
    <source>
        <strain evidence="7">HKST-UBA79</strain>
    </source>
</reference>
<dbReference type="PANTHER" id="PTHR36174">
    <property type="entry name" value="LIPID II:GLYCINE GLYCYLTRANSFERASE"/>
    <property type="match status" value="1"/>
</dbReference>
<evidence type="ECO:0000256" key="4">
    <source>
        <dbReference type="ARBA" id="ARBA00022984"/>
    </source>
</evidence>
<dbReference type="InterPro" id="IPR050644">
    <property type="entry name" value="PG_Glycine_Bridge_Synth"/>
</dbReference>
<reference evidence="7" key="1">
    <citation type="submission" date="2020-04" db="EMBL/GenBank/DDBJ databases">
        <authorList>
            <person name="Zhang T."/>
        </authorList>
    </citation>
    <scope>NUCLEOTIDE SEQUENCE</scope>
    <source>
        <strain evidence="7">HKST-UBA79</strain>
    </source>
</reference>
<dbReference type="SUPFAM" id="SSF55729">
    <property type="entry name" value="Acyl-CoA N-acyltransferases (Nat)"/>
    <property type="match status" value="1"/>
</dbReference>
<dbReference type="EMBL" id="JAGQNX010000057">
    <property type="protein sequence ID" value="MCA9308261.1"/>
    <property type="molecule type" value="Genomic_DNA"/>
</dbReference>
<dbReference type="GO" id="GO:0016755">
    <property type="term" value="F:aminoacyltransferase activity"/>
    <property type="evidence" value="ECO:0007669"/>
    <property type="project" value="InterPro"/>
</dbReference>
<dbReference type="GO" id="GO:0008360">
    <property type="term" value="P:regulation of cell shape"/>
    <property type="evidence" value="ECO:0007669"/>
    <property type="project" value="UniProtKB-KW"/>
</dbReference>
<dbReference type="InterPro" id="IPR016181">
    <property type="entry name" value="Acyl_CoA_acyltransferase"/>
</dbReference>
<evidence type="ECO:0000256" key="1">
    <source>
        <dbReference type="ARBA" id="ARBA00009943"/>
    </source>
</evidence>
<dbReference type="PANTHER" id="PTHR36174:SF1">
    <property type="entry name" value="LIPID II:GLYCINE GLYCYLTRANSFERASE"/>
    <property type="match status" value="1"/>
</dbReference>
<sequence>MHIMQSKEWGKVRSLYGNQVRSAGGVQYSKHKIPLLNKFYAYAPKVDPLEINWEELQNSLIENNCINVNLDIPNVVKGTKQEKASEDVLQMHAIKAPRNTFTKYNVILDITPPKEELLDNMHKKHKYNIGYAKRNGVTVKQAETFKDFETFYDLLVNTSRRQKFYIHNKVFFETIWKNLKPLDIVHILIAYKDKAPIAAWMLYTYKGVLYYPYGGSDDKYKNLQASTLLGWESILLGKEKNCKTFDMWGVGNIEEDDSWGKGFTTFKLRYGGKYVEYLDSYDYVINPTLYKVFNITNKIRWKILRFIK</sequence>
<keyword evidence="2" id="KW-0808">Transferase</keyword>
<evidence type="ECO:0000256" key="5">
    <source>
        <dbReference type="ARBA" id="ARBA00023315"/>
    </source>
</evidence>
<dbReference type="Gene3D" id="3.40.630.30">
    <property type="match status" value="1"/>
</dbReference>
<name>A0A955ECX0_UNCKA</name>
<evidence type="ECO:0000256" key="3">
    <source>
        <dbReference type="ARBA" id="ARBA00022960"/>
    </source>
</evidence>
<evidence type="ECO:0000256" key="2">
    <source>
        <dbReference type="ARBA" id="ARBA00022679"/>
    </source>
</evidence>
<dbReference type="AlphaFoldDB" id="A0A955ECX0"/>
<dbReference type="Pfam" id="PF02388">
    <property type="entry name" value="FemAB"/>
    <property type="match status" value="2"/>
</dbReference>
<dbReference type="PROSITE" id="PS51191">
    <property type="entry name" value="FEMABX"/>
    <property type="match status" value="1"/>
</dbReference>
<dbReference type="GO" id="GO:0009252">
    <property type="term" value="P:peptidoglycan biosynthetic process"/>
    <property type="evidence" value="ECO:0007669"/>
    <property type="project" value="UniProtKB-KW"/>
</dbReference>
<organism evidence="7 8">
    <name type="scientific">candidate division WWE3 bacterium</name>
    <dbReference type="NCBI Taxonomy" id="2053526"/>
    <lineage>
        <taxon>Bacteria</taxon>
        <taxon>Katanobacteria</taxon>
    </lineage>
</organism>
<comment type="similarity">
    <text evidence="1">Belongs to the FemABX family.</text>
</comment>
<gene>
    <name evidence="7" type="ORF">KC980_02000</name>
</gene>
<evidence type="ECO:0000256" key="6">
    <source>
        <dbReference type="ARBA" id="ARBA00023316"/>
    </source>
</evidence>
<dbReference type="Proteomes" id="UP000740557">
    <property type="component" value="Unassembled WGS sequence"/>
</dbReference>
<keyword evidence="5" id="KW-0012">Acyltransferase</keyword>
<evidence type="ECO:0000313" key="7">
    <source>
        <dbReference type="EMBL" id="MCA9308261.1"/>
    </source>
</evidence>
<keyword evidence="6" id="KW-0961">Cell wall biogenesis/degradation</keyword>
<proteinExistence type="inferred from homology"/>
<keyword evidence="4" id="KW-0573">Peptidoglycan synthesis</keyword>
<comment type="caution">
    <text evidence="7">The sequence shown here is derived from an EMBL/GenBank/DDBJ whole genome shotgun (WGS) entry which is preliminary data.</text>
</comment>
<evidence type="ECO:0000313" key="8">
    <source>
        <dbReference type="Proteomes" id="UP000740557"/>
    </source>
</evidence>
<keyword evidence="3" id="KW-0133">Cell shape</keyword>
<dbReference type="GO" id="GO:0071555">
    <property type="term" value="P:cell wall organization"/>
    <property type="evidence" value="ECO:0007669"/>
    <property type="project" value="UniProtKB-KW"/>
</dbReference>
<protein>
    <submittedName>
        <fullName evidence="7">Peptidoglycan bridge formation glycyltransferase FemA/FemB family protein</fullName>
    </submittedName>
</protein>
<dbReference type="InterPro" id="IPR003447">
    <property type="entry name" value="FEMABX"/>
</dbReference>
<accession>A0A955ECX0</accession>